<evidence type="ECO:0000256" key="6">
    <source>
        <dbReference type="ARBA" id="ARBA00023004"/>
    </source>
</evidence>
<evidence type="ECO:0000256" key="5">
    <source>
        <dbReference type="ARBA" id="ARBA00023002"/>
    </source>
</evidence>
<dbReference type="GO" id="GO:0004159">
    <property type="term" value="F:dihydropyrimidine dehydrogenase (NAD+) activity"/>
    <property type="evidence" value="ECO:0007669"/>
    <property type="project" value="UniProtKB-EC"/>
</dbReference>
<dbReference type="Gene3D" id="3.50.50.60">
    <property type="entry name" value="FAD/NAD(P)-binding domain"/>
    <property type="match status" value="2"/>
</dbReference>
<dbReference type="Proteomes" id="UP000807825">
    <property type="component" value="Unassembled WGS sequence"/>
</dbReference>
<evidence type="ECO:0000256" key="11">
    <source>
        <dbReference type="ARBA" id="ARBA00048792"/>
    </source>
</evidence>
<dbReference type="Pfam" id="PF12838">
    <property type="entry name" value="Fer4_7"/>
    <property type="match status" value="1"/>
</dbReference>
<evidence type="ECO:0000256" key="13">
    <source>
        <dbReference type="ARBA" id="ARBA00049714"/>
    </source>
</evidence>
<sequence>MSIRVRLNHLEDYPLKVPCREACPVHTDAGNYVRAIAGGVYEEAYRLARRPNPLASVCARVCAAPCEDKCRRGTIDSPITIRALKRFVCEKHEASLPPECHPPRPEDAVASFDDKVAIIGGGPAGMGCADTLLGLGYRVTLFEATEMAGGALWQFIPEYRLPRSVLDVEVCALLERGLDLRLETPLNDKVTLSSLREQGYKAFFLACGATRGLDLAIEGRDADGIFRAVDYLLNVNRGYRIDLGKKVVAIGGGSVAVDVARTALRPAYREGAQVFPSTEEGLAGLDAARSALRGGAESVTMVSLESLEELPAARSHQGKEELAEALREGVKLEAGLGPKRILVENGKVVGVEFMQVDRLFDEDGRFHPTFSPGTESKLEADAVILAIGQSPELSFLKEEDGIELTSRGTIKVDPATMATTAPGIFAGGDVAFGPRIIIDAVANGKRAAYSIDRFLRGVSLRECRNVVVEELNPEIFRRDPHYDVINRETPPLESSDRRIGPTEVEKVYDEYTARNQALRCLDCYIHTIYDPELCILCGRCTSICPTRCITFVSADLLESENEPTRTFLATQLTQEKTALIKDEDLCIRCGLCAHVCPTNAMTLERFQVEEQILCNQEGTL</sequence>
<dbReference type="Pfam" id="PF07992">
    <property type="entry name" value="Pyr_redox_2"/>
    <property type="match status" value="1"/>
</dbReference>
<evidence type="ECO:0000313" key="16">
    <source>
        <dbReference type="EMBL" id="MBI5250188.1"/>
    </source>
</evidence>
<evidence type="ECO:0000256" key="12">
    <source>
        <dbReference type="ARBA" id="ARBA00049578"/>
    </source>
</evidence>
<comment type="caution">
    <text evidence="16">The sequence shown here is derived from an EMBL/GenBank/DDBJ whole genome shotgun (WGS) entry which is preliminary data.</text>
</comment>
<dbReference type="PROSITE" id="PS51379">
    <property type="entry name" value="4FE4S_FER_2"/>
    <property type="match status" value="2"/>
</dbReference>
<evidence type="ECO:0000313" key="17">
    <source>
        <dbReference type="Proteomes" id="UP000807825"/>
    </source>
</evidence>
<keyword evidence="4" id="KW-0479">Metal-binding</keyword>
<dbReference type="SUPFAM" id="SSF51971">
    <property type="entry name" value="Nucleotide-binding domain"/>
    <property type="match status" value="1"/>
</dbReference>
<evidence type="ECO:0000256" key="3">
    <source>
        <dbReference type="ARBA" id="ARBA00022643"/>
    </source>
</evidence>
<reference evidence="16" key="1">
    <citation type="submission" date="2020-07" db="EMBL/GenBank/DDBJ databases">
        <title>Huge and variable diversity of episymbiotic CPR bacteria and DPANN archaea in groundwater ecosystems.</title>
        <authorList>
            <person name="He C.Y."/>
            <person name="Keren R."/>
            <person name="Whittaker M."/>
            <person name="Farag I.F."/>
            <person name="Doudna J."/>
            <person name="Cate J.H.D."/>
            <person name="Banfield J.F."/>
        </authorList>
    </citation>
    <scope>NUCLEOTIDE SEQUENCE</scope>
    <source>
        <strain evidence="16">NC_groundwater_1664_Pr3_B-0.1um_52_9</strain>
    </source>
</reference>
<comment type="catalytic activity">
    <reaction evidence="10">
        <text>5,6-dihydrothymine + NAD(+) = thymine + NADH + H(+)</text>
        <dbReference type="Rhea" id="RHEA:28791"/>
        <dbReference type="ChEBI" id="CHEBI:15378"/>
        <dbReference type="ChEBI" id="CHEBI:17821"/>
        <dbReference type="ChEBI" id="CHEBI:27468"/>
        <dbReference type="ChEBI" id="CHEBI:57540"/>
        <dbReference type="ChEBI" id="CHEBI:57945"/>
        <dbReference type="EC" id="1.3.1.1"/>
    </reaction>
</comment>
<dbReference type="EC" id="1.3.1.1" evidence="14"/>
<feature type="domain" description="4Fe-4S ferredoxin-type" evidence="15">
    <location>
        <begin position="525"/>
        <end position="554"/>
    </location>
</feature>
<dbReference type="PANTHER" id="PTHR43073">
    <property type="entry name" value="DIHYDROPYRIMIDINE DEHYDROGENASE [NADP(+)]"/>
    <property type="match status" value="1"/>
</dbReference>
<dbReference type="InterPro" id="IPR009051">
    <property type="entry name" value="Helical_ferredxn"/>
</dbReference>
<accession>A0A9D6V3Q9</accession>
<dbReference type="EMBL" id="JACRDE010000314">
    <property type="protein sequence ID" value="MBI5250188.1"/>
    <property type="molecule type" value="Genomic_DNA"/>
</dbReference>
<dbReference type="Gene3D" id="3.30.70.20">
    <property type="match status" value="1"/>
</dbReference>
<feature type="domain" description="4Fe-4S ferredoxin-type" evidence="15">
    <location>
        <begin position="576"/>
        <end position="606"/>
    </location>
</feature>
<evidence type="ECO:0000256" key="9">
    <source>
        <dbReference type="ARBA" id="ARBA00032722"/>
    </source>
</evidence>
<dbReference type="InterPro" id="IPR023753">
    <property type="entry name" value="FAD/NAD-binding_dom"/>
</dbReference>
<dbReference type="SUPFAM" id="SSF54862">
    <property type="entry name" value="4Fe-4S ferredoxins"/>
    <property type="match status" value="1"/>
</dbReference>
<evidence type="ECO:0000256" key="8">
    <source>
        <dbReference type="ARBA" id="ARBA00030119"/>
    </source>
</evidence>
<dbReference type="InterPro" id="IPR028261">
    <property type="entry name" value="DPD_II"/>
</dbReference>
<keyword evidence="3" id="KW-0288">FMN</keyword>
<evidence type="ECO:0000256" key="7">
    <source>
        <dbReference type="ARBA" id="ARBA00023014"/>
    </source>
</evidence>
<dbReference type="GO" id="GO:0051536">
    <property type="term" value="F:iron-sulfur cluster binding"/>
    <property type="evidence" value="ECO:0007669"/>
    <property type="project" value="UniProtKB-KW"/>
</dbReference>
<evidence type="ECO:0000256" key="4">
    <source>
        <dbReference type="ARBA" id="ARBA00022723"/>
    </source>
</evidence>
<keyword evidence="5" id="KW-0560">Oxidoreductase</keyword>
<dbReference type="InterPro" id="IPR017900">
    <property type="entry name" value="4Fe4S_Fe_S_CS"/>
</dbReference>
<evidence type="ECO:0000256" key="2">
    <source>
        <dbReference type="ARBA" id="ARBA00022630"/>
    </source>
</evidence>
<keyword evidence="6" id="KW-0408">Iron</keyword>
<dbReference type="GO" id="GO:0046872">
    <property type="term" value="F:metal ion binding"/>
    <property type="evidence" value="ECO:0007669"/>
    <property type="project" value="UniProtKB-KW"/>
</dbReference>
<protein>
    <recommendedName>
        <fullName evidence="14">dihydrouracil dehydrogenase (NAD(+))</fullName>
        <ecNumber evidence="14">1.3.1.1</ecNumber>
    </recommendedName>
    <alternativeName>
        <fullName evidence="9">Dihydrothymine dehydrogenase</fullName>
    </alternativeName>
    <alternativeName>
        <fullName evidence="8">Dihydrouracil dehydrogenase</fullName>
    </alternativeName>
</protein>
<dbReference type="PANTHER" id="PTHR43073:SF2">
    <property type="entry name" value="DIHYDROPYRIMIDINE DEHYDROGENASE [NADP(+)]"/>
    <property type="match status" value="1"/>
</dbReference>
<dbReference type="AlphaFoldDB" id="A0A9D6V3Q9"/>
<evidence type="ECO:0000259" key="15">
    <source>
        <dbReference type="PROSITE" id="PS51379"/>
    </source>
</evidence>
<dbReference type="PROSITE" id="PS00198">
    <property type="entry name" value="4FE4S_FER_1"/>
    <property type="match status" value="1"/>
</dbReference>
<dbReference type="PRINTS" id="PR00419">
    <property type="entry name" value="ADXRDTASE"/>
</dbReference>
<name>A0A9D6V3Q9_9BACT</name>
<comment type="function">
    <text evidence="12">Involved in pyrimidine base degradation. Catalyzes physiologically the reduction of uracil to 5,6-dihydrouracil (DHU) by using NADH as a specific cosubstrate. It also catalyzes the reverse reaction and the reduction of thymine to 5,6-dihydrothymine (DHT).</text>
</comment>
<comment type="subunit">
    <text evidence="13">Heterotetramer of 2 PreA and 2 PreT subunits.</text>
</comment>
<dbReference type="Gene3D" id="1.10.1060.10">
    <property type="entry name" value="Alpha-helical ferredoxin"/>
    <property type="match status" value="1"/>
</dbReference>
<dbReference type="InterPro" id="IPR017896">
    <property type="entry name" value="4Fe4S_Fe-S-bd"/>
</dbReference>
<gene>
    <name evidence="16" type="ORF">HY912_11900</name>
</gene>
<keyword evidence="7" id="KW-0411">Iron-sulfur</keyword>
<dbReference type="Pfam" id="PF14691">
    <property type="entry name" value="Fer4_20"/>
    <property type="match status" value="1"/>
</dbReference>
<evidence type="ECO:0000256" key="14">
    <source>
        <dbReference type="ARBA" id="ARBA00049728"/>
    </source>
</evidence>
<comment type="cofactor">
    <cofactor evidence="1">
        <name>FMN</name>
        <dbReference type="ChEBI" id="CHEBI:58210"/>
    </cofactor>
</comment>
<evidence type="ECO:0000256" key="10">
    <source>
        <dbReference type="ARBA" id="ARBA00047685"/>
    </source>
</evidence>
<proteinExistence type="predicted"/>
<evidence type="ECO:0000256" key="1">
    <source>
        <dbReference type="ARBA" id="ARBA00001917"/>
    </source>
</evidence>
<organism evidence="16 17">
    <name type="scientific">Desulfomonile tiedjei</name>
    <dbReference type="NCBI Taxonomy" id="2358"/>
    <lineage>
        <taxon>Bacteria</taxon>
        <taxon>Pseudomonadati</taxon>
        <taxon>Thermodesulfobacteriota</taxon>
        <taxon>Desulfomonilia</taxon>
        <taxon>Desulfomonilales</taxon>
        <taxon>Desulfomonilaceae</taxon>
        <taxon>Desulfomonile</taxon>
    </lineage>
</organism>
<comment type="catalytic activity">
    <reaction evidence="11">
        <text>5,6-dihydrouracil + NAD(+) = uracil + NADH + H(+)</text>
        <dbReference type="Rhea" id="RHEA:20189"/>
        <dbReference type="ChEBI" id="CHEBI:15378"/>
        <dbReference type="ChEBI" id="CHEBI:15901"/>
        <dbReference type="ChEBI" id="CHEBI:17568"/>
        <dbReference type="ChEBI" id="CHEBI:57540"/>
        <dbReference type="ChEBI" id="CHEBI:57945"/>
        <dbReference type="EC" id="1.3.1.1"/>
    </reaction>
</comment>
<dbReference type="InterPro" id="IPR036188">
    <property type="entry name" value="FAD/NAD-bd_sf"/>
</dbReference>
<keyword evidence="2" id="KW-0285">Flavoprotein</keyword>